<dbReference type="EMBL" id="JABBXF010000030">
    <property type="protein sequence ID" value="NVK78888.1"/>
    <property type="molecule type" value="Genomic_DNA"/>
</dbReference>
<protein>
    <submittedName>
        <fullName evidence="1">Phage tail protein</fullName>
    </submittedName>
</protein>
<dbReference type="NCBIfam" id="TIGR02241">
    <property type="entry name" value="conserved hypothetical phage tail region protein"/>
    <property type="match status" value="1"/>
</dbReference>
<dbReference type="InterPro" id="IPR010667">
    <property type="entry name" value="Phage_T4_Gp19"/>
</dbReference>
<evidence type="ECO:0000313" key="1">
    <source>
        <dbReference type="EMBL" id="NVK78888.1"/>
    </source>
</evidence>
<gene>
    <name evidence="1" type="ORF">HG542_14580</name>
</gene>
<dbReference type="GO" id="GO:0005198">
    <property type="term" value="F:structural molecule activity"/>
    <property type="evidence" value="ECO:0007669"/>
    <property type="project" value="InterPro"/>
</dbReference>
<organism evidence="1 2">
    <name type="scientific">Streptomyces morookaense</name>
    <name type="common">Streptoverticillium morookaense</name>
    <dbReference type="NCBI Taxonomy" id="1970"/>
    <lineage>
        <taxon>Bacteria</taxon>
        <taxon>Bacillati</taxon>
        <taxon>Actinomycetota</taxon>
        <taxon>Actinomycetes</taxon>
        <taxon>Kitasatosporales</taxon>
        <taxon>Streptomycetaceae</taxon>
        <taxon>Streptomyces</taxon>
    </lineage>
</organism>
<accession>A0A7Y7E7E1</accession>
<evidence type="ECO:0000313" key="2">
    <source>
        <dbReference type="Proteomes" id="UP000587462"/>
    </source>
</evidence>
<dbReference type="InterPro" id="IPR011747">
    <property type="entry name" value="CHP02241"/>
</dbReference>
<dbReference type="PANTHER" id="PTHR38009:SF1">
    <property type="entry name" value="CONSERVED HYPOTHETICAL PHAGE TAIL PROTEIN"/>
    <property type="match status" value="1"/>
</dbReference>
<dbReference type="RefSeq" id="WP_171081428.1">
    <property type="nucleotide sequence ID" value="NZ_BNBU01000006.1"/>
</dbReference>
<dbReference type="AlphaFoldDB" id="A0A7Y7E7E1"/>
<comment type="caution">
    <text evidence="1">The sequence shown here is derived from an EMBL/GenBank/DDBJ whole genome shotgun (WGS) entry which is preliminary data.</text>
</comment>
<dbReference type="PANTHER" id="PTHR38009">
    <property type="entry name" value="CONSERVED HYPOTHETICAL PHAGE TAIL PROTEIN"/>
    <property type="match status" value="1"/>
</dbReference>
<keyword evidence="2" id="KW-1185">Reference proteome</keyword>
<sequence>MAQPDNKVGGPLTSNNFIFELQGVQLEQLKSVSGLEVSLEVVENPQVGSDGKWSMNKVAGNPKAPSIRVTRTMEEKGKNKLVSDWIQKAYSRGGGSAITAEKSQASITYRNAEGNKEIKFNLIGAWVSSWSAGEVSAESSGVTVETFTIECDRVEIA</sequence>
<reference evidence="1 2" key="1">
    <citation type="submission" date="2020-04" db="EMBL/GenBank/DDBJ databases">
        <title>Draft Genome Sequence of Streptomyces morookaense DSM 40503, an 8-azaguanine-producing strain.</title>
        <authorList>
            <person name="Qi J."/>
            <person name="Gao J.-M."/>
        </authorList>
    </citation>
    <scope>NUCLEOTIDE SEQUENCE [LARGE SCALE GENOMIC DNA]</scope>
    <source>
        <strain evidence="1 2">DSM 40503</strain>
    </source>
</reference>
<name>A0A7Y7E7E1_STRMO</name>
<proteinExistence type="predicted"/>
<dbReference type="Proteomes" id="UP000587462">
    <property type="component" value="Unassembled WGS sequence"/>
</dbReference>
<dbReference type="Pfam" id="PF06841">
    <property type="entry name" value="Phage_T4_gp19"/>
    <property type="match status" value="1"/>
</dbReference>